<dbReference type="Proteomes" id="UP000031675">
    <property type="component" value="Unassembled WGS sequence"/>
</dbReference>
<evidence type="ECO:0000313" key="1">
    <source>
        <dbReference type="EMBL" id="KIH99233.1"/>
    </source>
</evidence>
<organism evidence="1 2">
    <name type="scientific">Streptomonospora alba</name>
    <dbReference type="NCBI Taxonomy" id="183763"/>
    <lineage>
        <taxon>Bacteria</taxon>
        <taxon>Bacillati</taxon>
        <taxon>Actinomycetota</taxon>
        <taxon>Actinomycetes</taxon>
        <taxon>Streptosporangiales</taxon>
        <taxon>Nocardiopsidaceae</taxon>
        <taxon>Streptomonospora</taxon>
    </lineage>
</organism>
<dbReference type="STRING" id="183763.LP52_08950"/>
<accession>A0A0C2G7E6</accession>
<proteinExistence type="predicted"/>
<reference evidence="2" key="1">
    <citation type="journal article" date="2015" name="Chem. Biol.">
        <title>Structure, bioactivity, and resistance mechanism of streptomonomicin, an unusual lasso Peptide from an understudied halophilic actinomycete.</title>
        <authorList>
            <person name="Metelev M."/>
            <person name="Tietz J.I."/>
            <person name="Melby J.O."/>
            <person name="Blair P.M."/>
            <person name="Zhu L."/>
            <person name="Livnat I."/>
            <person name="Severinov K."/>
            <person name="Mitchell D.A."/>
        </authorList>
    </citation>
    <scope>NUCLEOTIDE SEQUENCE [LARGE SCALE GENOMIC DNA]</scope>
    <source>
        <strain evidence="2">YIM 90003</strain>
    </source>
</reference>
<keyword evidence="2" id="KW-1185">Reference proteome</keyword>
<dbReference type="EMBL" id="JROO01000014">
    <property type="protein sequence ID" value="KIH99233.1"/>
    <property type="molecule type" value="Genomic_DNA"/>
</dbReference>
<dbReference type="RefSeq" id="WP_040272339.1">
    <property type="nucleotide sequence ID" value="NZ_JROO01000014.1"/>
</dbReference>
<gene>
    <name evidence="1" type="ORF">LP52_08950</name>
</gene>
<name>A0A0C2G7E6_9ACTN</name>
<sequence length="173" mass="18062">MDRDLTLETILAGLALYAPVGEPRRGRISSTTLDPEGPGLLKAVVDFGSTPEGPDTGPDVEIASRRFSGAGDGGRELRAFCAERELMERRARDPASAQSFALGPDAAWSSGTVVLQGCARELTVLASTHAWVGGALDSGGVMVRVFTPAPGPGPAELRRIAAPEELEPLRGRG</sequence>
<comment type="caution">
    <text evidence="1">The sequence shown here is derived from an EMBL/GenBank/DDBJ whole genome shotgun (WGS) entry which is preliminary data.</text>
</comment>
<protein>
    <submittedName>
        <fullName evidence="1">Uncharacterized protein</fullName>
    </submittedName>
</protein>
<dbReference type="AlphaFoldDB" id="A0A0C2G7E6"/>
<evidence type="ECO:0000313" key="2">
    <source>
        <dbReference type="Proteomes" id="UP000031675"/>
    </source>
</evidence>
<dbReference type="OrthoDB" id="3426402at2"/>